<dbReference type="Proteomes" id="UP001235939">
    <property type="component" value="Chromosome 19"/>
</dbReference>
<evidence type="ECO:0000256" key="2">
    <source>
        <dbReference type="ARBA" id="ARBA00022487"/>
    </source>
</evidence>
<evidence type="ECO:0000259" key="9">
    <source>
        <dbReference type="Pfam" id="PF00135"/>
    </source>
</evidence>
<dbReference type="PRINTS" id="PR00878">
    <property type="entry name" value="CHOLNESTRASE"/>
</dbReference>
<reference evidence="10 11" key="1">
    <citation type="submission" date="2022-01" db="EMBL/GenBank/DDBJ databases">
        <title>A chromosomal length assembly of Cordylochernes scorpioides.</title>
        <authorList>
            <person name="Zeh D."/>
            <person name="Zeh J."/>
        </authorList>
    </citation>
    <scope>NUCLEOTIDE SEQUENCE [LARGE SCALE GENOMIC DNA]</scope>
    <source>
        <strain evidence="10">IN4F17</strain>
        <tissue evidence="10">Whole Body</tissue>
    </source>
</reference>
<dbReference type="InterPro" id="IPR050654">
    <property type="entry name" value="AChE-related_enzymes"/>
</dbReference>
<keyword evidence="4" id="KW-1015">Disulfide bond</keyword>
<comment type="function">
    <text evidence="6">Rapidly hydrolyzes choline released into the synapse.</text>
</comment>
<dbReference type="PANTHER" id="PTHR43918">
    <property type="entry name" value="ACETYLCHOLINESTERASE"/>
    <property type="match status" value="1"/>
</dbReference>
<evidence type="ECO:0000256" key="8">
    <source>
        <dbReference type="RuleBase" id="RU361235"/>
    </source>
</evidence>
<dbReference type="InterPro" id="IPR002018">
    <property type="entry name" value="CarbesteraseB"/>
</dbReference>
<dbReference type="PROSITE" id="PS00122">
    <property type="entry name" value="CARBOXYLESTERASE_B_1"/>
    <property type="match status" value="1"/>
</dbReference>
<comment type="catalytic activity">
    <reaction evidence="7">
        <text>acetylcholine + H2O = choline + acetate + H(+)</text>
        <dbReference type="Rhea" id="RHEA:17561"/>
        <dbReference type="ChEBI" id="CHEBI:15354"/>
        <dbReference type="ChEBI" id="CHEBI:15355"/>
        <dbReference type="ChEBI" id="CHEBI:15377"/>
        <dbReference type="ChEBI" id="CHEBI:15378"/>
        <dbReference type="ChEBI" id="CHEBI:30089"/>
        <dbReference type="EC" id="3.1.1.7"/>
    </reaction>
</comment>
<evidence type="ECO:0000256" key="1">
    <source>
        <dbReference type="ARBA" id="ARBA00005964"/>
    </source>
</evidence>
<dbReference type="InterPro" id="IPR019826">
    <property type="entry name" value="Carboxylesterase_B_AS"/>
</dbReference>
<dbReference type="Gene3D" id="3.40.50.1820">
    <property type="entry name" value="alpha/beta hydrolase"/>
    <property type="match status" value="1"/>
</dbReference>
<keyword evidence="5" id="KW-0325">Glycoprotein</keyword>
<dbReference type="EC" id="3.1.1.-" evidence="8"/>
<feature type="domain" description="Carboxylesterase type B" evidence="9">
    <location>
        <begin position="39"/>
        <end position="512"/>
    </location>
</feature>
<sequence>MALTAWWCGAGGLMKGMGPFLAVLLLVGAARGQEADDPLTVRTKKGLVQGITQQSATGSSVDAFLGIPYAQPPTGKNRFRHPRPVDPWKGIMMAKELPSSCYQIKDTTYGGFPGSVMWEPNTPLNEDCLKINVWTPNPRGENLTVMVWIFGGGFYSGTSSLDVYDAKILAGDMNVIVVSMNYRVASLGFLYFGIPEAPGNAGLFDQLMALEWNIHYFGGNPKQITLFGESAGAVSIGHHLLSPLSSHLFDKAILQSGSATSPWGVTTREHSMQQGMRLAKALGCPHDINKPEEVVACLSEKDASDLVSNEWSNNGVVDFPFVPVVDGAFFLEHPKDAMKNGFFKKTKLMVGNTRDEATFFLVYFLPQYLFLNDSVRITRKNLTDIMPKLFPTIPPLGIRAIQHEYTNWADPDDPPSNLEAMDRMTGDCHFTCPVIHFAHTYASAGLPVYYFLFSQRYSTNPWPRWMGTIHGDEIVFIFGEPIYKPGFTEAERNFSRRIMAYWTNFAKTGEIRSQLRTSPSMGKSSAGHMLNLPHLVSKPSIEP</sequence>
<proteinExistence type="inferred from homology"/>
<dbReference type="InterPro" id="IPR000997">
    <property type="entry name" value="Cholinesterase"/>
</dbReference>
<dbReference type="CDD" id="cd00312">
    <property type="entry name" value="Esterase_lipase"/>
    <property type="match status" value="1"/>
</dbReference>
<dbReference type="SUPFAM" id="SSF53474">
    <property type="entry name" value="alpha/beta-Hydrolases"/>
    <property type="match status" value="1"/>
</dbReference>
<protein>
    <recommendedName>
        <fullName evidence="8">Carboxylic ester hydrolase</fullName>
        <ecNumber evidence="8">3.1.1.-</ecNumber>
    </recommendedName>
</protein>
<evidence type="ECO:0000313" key="11">
    <source>
        <dbReference type="Proteomes" id="UP001235939"/>
    </source>
</evidence>
<feature type="chain" id="PRO_5044988119" description="Carboxylic ester hydrolase" evidence="8">
    <location>
        <begin position="33"/>
        <end position="543"/>
    </location>
</feature>
<keyword evidence="8" id="KW-0732">Signal</keyword>
<evidence type="ECO:0000256" key="5">
    <source>
        <dbReference type="ARBA" id="ARBA00023180"/>
    </source>
</evidence>
<evidence type="ECO:0000313" key="10">
    <source>
        <dbReference type="EMBL" id="UYV80410.1"/>
    </source>
</evidence>
<dbReference type="InterPro" id="IPR029058">
    <property type="entry name" value="AB_hydrolase_fold"/>
</dbReference>
<gene>
    <name evidence="10" type="ORF">LAZ67_19000128</name>
</gene>
<dbReference type="PANTHER" id="PTHR43918:SF12">
    <property type="entry name" value="ACETYLCHOLINESTERASE 1"/>
    <property type="match status" value="1"/>
</dbReference>
<evidence type="ECO:0000256" key="4">
    <source>
        <dbReference type="ARBA" id="ARBA00023157"/>
    </source>
</evidence>
<dbReference type="EMBL" id="CP092881">
    <property type="protein sequence ID" value="UYV80410.1"/>
    <property type="molecule type" value="Genomic_DNA"/>
</dbReference>
<accession>A0ABY6LGV9</accession>
<name>A0ABY6LGV9_9ARAC</name>
<comment type="similarity">
    <text evidence="1 8">Belongs to the type-B carboxylesterase/lipase family.</text>
</comment>
<keyword evidence="2" id="KW-0719">Serine esterase</keyword>
<organism evidence="10 11">
    <name type="scientific">Cordylochernes scorpioides</name>
    <dbReference type="NCBI Taxonomy" id="51811"/>
    <lineage>
        <taxon>Eukaryota</taxon>
        <taxon>Metazoa</taxon>
        <taxon>Ecdysozoa</taxon>
        <taxon>Arthropoda</taxon>
        <taxon>Chelicerata</taxon>
        <taxon>Arachnida</taxon>
        <taxon>Pseudoscorpiones</taxon>
        <taxon>Cheliferoidea</taxon>
        <taxon>Chernetidae</taxon>
        <taxon>Cordylochernes</taxon>
    </lineage>
</organism>
<evidence type="ECO:0000256" key="6">
    <source>
        <dbReference type="ARBA" id="ARBA00037263"/>
    </source>
</evidence>
<feature type="signal peptide" evidence="8">
    <location>
        <begin position="1"/>
        <end position="32"/>
    </location>
</feature>
<evidence type="ECO:0000256" key="3">
    <source>
        <dbReference type="ARBA" id="ARBA00022801"/>
    </source>
</evidence>
<evidence type="ECO:0000256" key="7">
    <source>
        <dbReference type="ARBA" id="ARBA00048484"/>
    </source>
</evidence>
<keyword evidence="11" id="KW-1185">Reference proteome</keyword>
<dbReference type="Pfam" id="PF00135">
    <property type="entry name" value="COesterase"/>
    <property type="match status" value="1"/>
</dbReference>
<keyword evidence="3 8" id="KW-0378">Hydrolase</keyword>